<dbReference type="PANTHER" id="PTHR42755">
    <property type="entry name" value="3-DEOXY-MANNO-OCTULOSONATE CYTIDYLYLTRANSFERASE"/>
    <property type="match status" value="1"/>
</dbReference>
<evidence type="ECO:0000256" key="2">
    <source>
        <dbReference type="SAM" id="Phobius"/>
    </source>
</evidence>
<feature type="non-terminal residue" evidence="4">
    <location>
        <position position="117"/>
    </location>
</feature>
<dbReference type="GO" id="GO:0009245">
    <property type="term" value="P:lipid A biosynthetic process"/>
    <property type="evidence" value="ECO:0007669"/>
    <property type="project" value="TreeGrafter"/>
</dbReference>
<reference evidence="4" key="1">
    <citation type="journal article" date="2014" name="Front. Microbiol.">
        <title>High frequency of phylogenetically diverse reductive dehalogenase-homologous genes in deep subseafloor sedimentary metagenomes.</title>
        <authorList>
            <person name="Kawai M."/>
            <person name="Futagami T."/>
            <person name="Toyoda A."/>
            <person name="Takaki Y."/>
            <person name="Nishi S."/>
            <person name="Hori S."/>
            <person name="Arai W."/>
            <person name="Tsubouchi T."/>
            <person name="Morono Y."/>
            <person name="Uchiyama I."/>
            <person name="Ito T."/>
            <person name="Fujiyama A."/>
            <person name="Inagaki F."/>
            <person name="Takami H."/>
        </authorList>
    </citation>
    <scope>NUCLEOTIDE SEQUENCE</scope>
    <source>
        <strain evidence="4">Expedition CK06-06</strain>
    </source>
</reference>
<accession>X1GZS5</accession>
<dbReference type="InterPro" id="IPR038107">
    <property type="entry name" value="Glycos_transf_N_sf"/>
</dbReference>
<dbReference type="Pfam" id="PF04413">
    <property type="entry name" value="Glycos_transf_N"/>
    <property type="match status" value="1"/>
</dbReference>
<comment type="caution">
    <text evidence="4">The sequence shown here is derived from an EMBL/GenBank/DDBJ whole genome shotgun (WGS) entry which is preliminary data.</text>
</comment>
<dbReference type="PANTHER" id="PTHR42755:SF1">
    <property type="entry name" value="3-DEOXY-D-MANNO-OCTULOSONIC ACID TRANSFERASE, MITOCHONDRIAL-RELATED"/>
    <property type="match status" value="1"/>
</dbReference>
<keyword evidence="2" id="KW-1133">Transmembrane helix</keyword>
<dbReference type="GO" id="GO:0016740">
    <property type="term" value="F:transferase activity"/>
    <property type="evidence" value="ECO:0007669"/>
    <property type="project" value="UniProtKB-KW"/>
</dbReference>
<gene>
    <name evidence="4" type="ORF">S03H2_10905</name>
</gene>
<keyword evidence="2" id="KW-0472">Membrane</keyword>
<evidence type="ECO:0000259" key="3">
    <source>
        <dbReference type="Pfam" id="PF04413"/>
    </source>
</evidence>
<proteinExistence type="predicted"/>
<organism evidence="4">
    <name type="scientific">marine sediment metagenome</name>
    <dbReference type="NCBI Taxonomy" id="412755"/>
    <lineage>
        <taxon>unclassified sequences</taxon>
        <taxon>metagenomes</taxon>
        <taxon>ecological metagenomes</taxon>
    </lineage>
</organism>
<dbReference type="EMBL" id="BARU01005585">
    <property type="protein sequence ID" value="GAH38503.1"/>
    <property type="molecule type" value="Genomic_DNA"/>
</dbReference>
<sequence length="117" mass="13054">MNKSVKTWLDKNAPDWRKLLYNIVLVILLPVVALYLLWRLVVLGKSREGLAERLGILPESLSRLKKAEGPIIWLHAVSVGEVAAAQPILHQLRLAEPTSQIVLSTTTPTGRKMAQKL</sequence>
<dbReference type="AlphaFoldDB" id="X1GZS5"/>
<name>X1GZS5_9ZZZZ</name>
<dbReference type="InterPro" id="IPR007507">
    <property type="entry name" value="Glycos_transf_N"/>
</dbReference>
<feature type="transmembrane region" description="Helical" evidence="2">
    <location>
        <begin position="20"/>
        <end position="38"/>
    </location>
</feature>
<keyword evidence="1" id="KW-0808">Transferase</keyword>
<evidence type="ECO:0000256" key="1">
    <source>
        <dbReference type="ARBA" id="ARBA00022679"/>
    </source>
</evidence>
<evidence type="ECO:0000313" key="4">
    <source>
        <dbReference type="EMBL" id="GAH38503.1"/>
    </source>
</evidence>
<dbReference type="InterPro" id="IPR039901">
    <property type="entry name" value="Kdotransferase"/>
</dbReference>
<protein>
    <recommendedName>
        <fullName evidence="3">3-deoxy-D-manno-octulosonic-acid transferase N-terminal domain-containing protein</fullName>
    </recommendedName>
</protein>
<dbReference type="Gene3D" id="3.40.50.11720">
    <property type="entry name" value="3-Deoxy-D-manno-octulosonic-acid transferase, N-terminal domain"/>
    <property type="match status" value="1"/>
</dbReference>
<keyword evidence="2" id="KW-0812">Transmembrane</keyword>
<dbReference type="GO" id="GO:0005886">
    <property type="term" value="C:plasma membrane"/>
    <property type="evidence" value="ECO:0007669"/>
    <property type="project" value="TreeGrafter"/>
</dbReference>
<feature type="domain" description="3-deoxy-D-manno-octulosonic-acid transferase N-terminal" evidence="3">
    <location>
        <begin position="49"/>
        <end position="116"/>
    </location>
</feature>